<gene>
    <name evidence="2" type="ORF">LMG27952_06846</name>
</gene>
<feature type="transmembrane region" description="Helical" evidence="1">
    <location>
        <begin position="276"/>
        <end position="296"/>
    </location>
</feature>
<evidence type="ECO:0008006" key="4">
    <source>
        <dbReference type="Google" id="ProtNLM"/>
    </source>
</evidence>
<feature type="transmembrane region" description="Helical" evidence="1">
    <location>
        <begin position="353"/>
        <end position="373"/>
    </location>
</feature>
<keyword evidence="3" id="KW-1185">Reference proteome</keyword>
<dbReference type="Gene3D" id="1.10.4160.10">
    <property type="entry name" value="Hydantoin permease"/>
    <property type="match status" value="1"/>
</dbReference>
<reference evidence="2 3" key="1">
    <citation type="submission" date="2020-10" db="EMBL/GenBank/DDBJ databases">
        <authorList>
            <person name="Peeters C."/>
        </authorList>
    </citation>
    <scope>NUCLEOTIDE SEQUENCE [LARGE SCALE GENOMIC DNA]</scope>
    <source>
        <strain evidence="2 3">LMG 27952</strain>
    </source>
</reference>
<feature type="transmembrane region" description="Helical" evidence="1">
    <location>
        <begin position="246"/>
        <end position="264"/>
    </location>
</feature>
<dbReference type="PANTHER" id="PTHR30569">
    <property type="entry name" value="CYTOSINE TRANSPORTER CODB"/>
    <property type="match status" value="1"/>
</dbReference>
<dbReference type="PANTHER" id="PTHR30569:SF0">
    <property type="entry name" value="CYTOSINE PERMEASE"/>
    <property type="match status" value="1"/>
</dbReference>
<dbReference type="Proteomes" id="UP000656319">
    <property type="component" value="Unassembled WGS sequence"/>
</dbReference>
<feature type="transmembrane region" description="Helical" evidence="1">
    <location>
        <begin position="29"/>
        <end position="55"/>
    </location>
</feature>
<organism evidence="2 3">
    <name type="scientific">Paraburkholderia hiiakae</name>
    <dbReference type="NCBI Taxonomy" id="1081782"/>
    <lineage>
        <taxon>Bacteria</taxon>
        <taxon>Pseudomonadati</taxon>
        <taxon>Pseudomonadota</taxon>
        <taxon>Betaproteobacteria</taxon>
        <taxon>Burkholderiales</taxon>
        <taxon>Burkholderiaceae</taxon>
        <taxon>Paraburkholderia</taxon>
    </lineage>
</organism>
<comment type="caution">
    <text evidence="2">The sequence shown here is derived from an EMBL/GenBank/DDBJ whole genome shotgun (WGS) entry which is preliminary data.</text>
</comment>
<name>A0ABM8P8T1_9BURK</name>
<protein>
    <recommendedName>
        <fullName evidence="4">Allantoin permease</fullName>
    </recommendedName>
</protein>
<feature type="transmembrane region" description="Helical" evidence="1">
    <location>
        <begin position="137"/>
        <end position="154"/>
    </location>
</feature>
<feature type="transmembrane region" description="Helical" evidence="1">
    <location>
        <begin position="328"/>
        <end position="347"/>
    </location>
</feature>
<sequence length="452" mass="48814">MAGAIDPVGNAELDVSTVRLPEQARMPRFALTMAWWALCSAMVYLIIGATLALYYGTANAAIGMALSVLMYSAVNYVLTRYALRTGLSVSLFSRLLFGSAGAALATLVFAATVIYYAVFESSVIAVALHSLVPSISYPLASLLVVIYSVPLVFGSVQKWLDKLNGVLLPFYLVGMIAAIVLATRTFGYSDAWLHFGPPRSGISASGWWNCFVYYMGVWVFMMAAFDFARFGEKRDIEYHSRFNFGAPFWTVIFGINGLAGVYLVSTIHDAGTLSEISVVLAILKLMGWWGFAFLVVTQTRINTANYYLATVNVQALFEKAAGLKLPKFAWTILVGAVVYGLMLAGVFEKLLQALAYQGVFVVAWVAVALAHILSERSESSSDSEIDAALERVPAFNVGGLAAWLVGVAAGMFVMNLSTPYSSFSSIVTFVVSALTYCLFARSPGRLSSATSA</sequence>
<feature type="transmembrane region" description="Helical" evidence="1">
    <location>
        <begin position="206"/>
        <end position="225"/>
    </location>
</feature>
<evidence type="ECO:0000313" key="3">
    <source>
        <dbReference type="Proteomes" id="UP000656319"/>
    </source>
</evidence>
<keyword evidence="1" id="KW-0812">Transmembrane</keyword>
<dbReference type="InterPro" id="IPR030191">
    <property type="entry name" value="CodB"/>
</dbReference>
<keyword evidence="1" id="KW-1133">Transmembrane helix</keyword>
<keyword evidence="1" id="KW-0472">Membrane</keyword>
<accession>A0ABM8P8T1</accession>
<feature type="transmembrane region" description="Helical" evidence="1">
    <location>
        <begin position="95"/>
        <end position="117"/>
    </location>
</feature>
<evidence type="ECO:0000256" key="1">
    <source>
        <dbReference type="SAM" id="Phobius"/>
    </source>
</evidence>
<dbReference type="RefSeq" id="WP_201700291.1">
    <property type="nucleotide sequence ID" value="NZ_CAJHCQ010000027.1"/>
</dbReference>
<feature type="transmembrane region" description="Helical" evidence="1">
    <location>
        <begin position="420"/>
        <end position="439"/>
    </location>
</feature>
<dbReference type="EMBL" id="CAJHCQ010000027">
    <property type="protein sequence ID" value="CAD6559393.1"/>
    <property type="molecule type" value="Genomic_DNA"/>
</dbReference>
<feature type="transmembrane region" description="Helical" evidence="1">
    <location>
        <begin position="61"/>
        <end position="83"/>
    </location>
</feature>
<proteinExistence type="predicted"/>
<feature type="transmembrane region" description="Helical" evidence="1">
    <location>
        <begin position="166"/>
        <end position="186"/>
    </location>
</feature>
<evidence type="ECO:0000313" key="2">
    <source>
        <dbReference type="EMBL" id="CAD6559393.1"/>
    </source>
</evidence>
<feature type="transmembrane region" description="Helical" evidence="1">
    <location>
        <begin position="394"/>
        <end position="414"/>
    </location>
</feature>